<sequence>MVHTAHSIYRNLTLRATTSTASQQAPTTGPIALDPFPLSTESARYVATRLVSSLLRKILRKPTVICQNPLPSMIDTSDGPSSNPSLTYPPKQTHRVKYLRATGHLPSGERKYVGKLCVGVEFRACVSDAHLLGGGRLSVLCVGEVDARYSVVLCCCGDGATLSVITTCFLDNTSVRFRHPTTITTGDMEDRAHR</sequence>
<dbReference type="AlphaFoldDB" id="A0A1L9NJN9"/>
<keyword evidence="2" id="KW-1185">Reference proteome</keyword>
<name>A0A1L9NJN9_ASPTC</name>
<dbReference type="VEuPathDB" id="FungiDB:ASPTUDRAFT_34372"/>
<accession>A0A1L9NJN9</accession>
<gene>
    <name evidence="1" type="ORF">ASPTUDRAFT_34372</name>
</gene>
<organism evidence="1 2">
    <name type="scientific">Aspergillus tubingensis (strain CBS 134.48)</name>
    <dbReference type="NCBI Taxonomy" id="767770"/>
    <lineage>
        <taxon>Eukaryota</taxon>
        <taxon>Fungi</taxon>
        <taxon>Dikarya</taxon>
        <taxon>Ascomycota</taxon>
        <taxon>Pezizomycotina</taxon>
        <taxon>Eurotiomycetes</taxon>
        <taxon>Eurotiomycetidae</taxon>
        <taxon>Eurotiales</taxon>
        <taxon>Aspergillaceae</taxon>
        <taxon>Aspergillus</taxon>
        <taxon>Aspergillus subgen. Circumdati</taxon>
    </lineage>
</organism>
<protein>
    <submittedName>
        <fullName evidence="1">Uncharacterized protein</fullName>
    </submittedName>
</protein>
<dbReference type="EMBL" id="KV878177">
    <property type="protein sequence ID" value="OJI89364.1"/>
    <property type="molecule type" value="Genomic_DNA"/>
</dbReference>
<evidence type="ECO:0000313" key="2">
    <source>
        <dbReference type="Proteomes" id="UP000184304"/>
    </source>
</evidence>
<dbReference type="Proteomes" id="UP000184304">
    <property type="component" value="Unassembled WGS sequence"/>
</dbReference>
<reference evidence="2" key="1">
    <citation type="journal article" date="2017" name="Genome Biol.">
        <title>Comparative genomics reveals high biological diversity and specific adaptations in the industrially and medically important fungal genus Aspergillus.</title>
        <authorList>
            <person name="de Vries R.P."/>
            <person name="Riley R."/>
            <person name="Wiebenga A."/>
            <person name="Aguilar-Osorio G."/>
            <person name="Amillis S."/>
            <person name="Uchima C.A."/>
            <person name="Anderluh G."/>
            <person name="Asadollahi M."/>
            <person name="Askin M."/>
            <person name="Barry K."/>
            <person name="Battaglia E."/>
            <person name="Bayram O."/>
            <person name="Benocci T."/>
            <person name="Braus-Stromeyer S.A."/>
            <person name="Caldana C."/>
            <person name="Canovas D."/>
            <person name="Cerqueira G.C."/>
            <person name="Chen F."/>
            <person name="Chen W."/>
            <person name="Choi C."/>
            <person name="Clum A."/>
            <person name="Dos Santos R.A."/>
            <person name="Damasio A.R."/>
            <person name="Diallinas G."/>
            <person name="Emri T."/>
            <person name="Fekete E."/>
            <person name="Flipphi M."/>
            <person name="Freyberg S."/>
            <person name="Gallo A."/>
            <person name="Gournas C."/>
            <person name="Habgood R."/>
            <person name="Hainaut M."/>
            <person name="Harispe M.L."/>
            <person name="Henrissat B."/>
            <person name="Hilden K.S."/>
            <person name="Hope R."/>
            <person name="Hossain A."/>
            <person name="Karabika E."/>
            <person name="Karaffa L."/>
            <person name="Karanyi Z."/>
            <person name="Krasevec N."/>
            <person name="Kuo A."/>
            <person name="Kusch H."/>
            <person name="LaButti K."/>
            <person name="Lagendijk E.L."/>
            <person name="Lapidus A."/>
            <person name="Levasseur A."/>
            <person name="Lindquist E."/>
            <person name="Lipzen A."/>
            <person name="Logrieco A.F."/>
            <person name="MacCabe A."/>
            <person name="Maekelae M.R."/>
            <person name="Malavazi I."/>
            <person name="Melin P."/>
            <person name="Meyer V."/>
            <person name="Mielnichuk N."/>
            <person name="Miskei M."/>
            <person name="Molnar A.P."/>
            <person name="Mule G."/>
            <person name="Ngan C.Y."/>
            <person name="Orejas M."/>
            <person name="Orosz E."/>
            <person name="Ouedraogo J.P."/>
            <person name="Overkamp K.M."/>
            <person name="Park H.-S."/>
            <person name="Perrone G."/>
            <person name="Piumi F."/>
            <person name="Punt P.J."/>
            <person name="Ram A.F."/>
            <person name="Ramon A."/>
            <person name="Rauscher S."/>
            <person name="Record E."/>
            <person name="Riano-Pachon D.M."/>
            <person name="Robert V."/>
            <person name="Roehrig J."/>
            <person name="Ruller R."/>
            <person name="Salamov A."/>
            <person name="Salih N.S."/>
            <person name="Samson R.A."/>
            <person name="Sandor E."/>
            <person name="Sanguinetti M."/>
            <person name="Schuetze T."/>
            <person name="Sepcic K."/>
            <person name="Shelest E."/>
            <person name="Sherlock G."/>
            <person name="Sophianopoulou V."/>
            <person name="Squina F.M."/>
            <person name="Sun H."/>
            <person name="Susca A."/>
            <person name="Todd R.B."/>
            <person name="Tsang A."/>
            <person name="Unkles S.E."/>
            <person name="van de Wiele N."/>
            <person name="van Rossen-Uffink D."/>
            <person name="Oliveira J.V."/>
            <person name="Vesth T.C."/>
            <person name="Visser J."/>
            <person name="Yu J.-H."/>
            <person name="Zhou M."/>
            <person name="Andersen M.R."/>
            <person name="Archer D.B."/>
            <person name="Baker S.E."/>
            <person name="Benoit I."/>
            <person name="Brakhage A.A."/>
            <person name="Braus G.H."/>
            <person name="Fischer R."/>
            <person name="Frisvad J.C."/>
            <person name="Goldman G.H."/>
            <person name="Houbraken J."/>
            <person name="Oakley B."/>
            <person name="Pocsi I."/>
            <person name="Scazzocchio C."/>
            <person name="Seiboth B."/>
            <person name="vanKuyk P.A."/>
            <person name="Wortman J."/>
            <person name="Dyer P.S."/>
            <person name="Grigoriev I.V."/>
        </authorList>
    </citation>
    <scope>NUCLEOTIDE SEQUENCE [LARGE SCALE GENOMIC DNA]</scope>
    <source>
        <strain evidence="2">CBS 134.48</strain>
    </source>
</reference>
<proteinExistence type="predicted"/>
<evidence type="ECO:0000313" key="1">
    <source>
        <dbReference type="EMBL" id="OJI89364.1"/>
    </source>
</evidence>